<dbReference type="InterPro" id="IPR027417">
    <property type="entry name" value="P-loop_NTPase"/>
</dbReference>
<dbReference type="Proteomes" id="UP000244168">
    <property type="component" value="Unassembled WGS sequence"/>
</dbReference>
<dbReference type="AlphaFoldDB" id="A0A2T5JBQ4"/>
<proteinExistence type="predicted"/>
<reference evidence="1 2" key="1">
    <citation type="submission" date="2018-04" db="EMBL/GenBank/DDBJ databases">
        <title>Genomic Encyclopedia of Archaeal and Bacterial Type Strains, Phase II (KMG-II): from individual species to whole genera.</title>
        <authorList>
            <person name="Goeker M."/>
        </authorList>
    </citation>
    <scope>NUCLEOTIDE SEQUENCE [LARGE SCALE GENOMIC DNA]</scope>
    <source>
        <strain evidence="1 2">DSM 26809</strain>
    </source>
</reference>
<sequence length="669" mass="76477">MSKKQKPKPKSQQINIAKEPTVENLTTIAEKRTGGAVNIAGITYQTLYATHILLSEYADKLNVATIQMEGLEDIDLDKGKLTVGNKELIQLKTSINSLDAAGFWEMGVLKNFLEIYNQDKNLTYRFVYNMPIAAGHLQKLSEQKLNDASKTYWHDKIKSLTLYSKDLDIDDFLKKITFEKTTAETLYKRSTDLLLAKHNVNPGTQLQYLKSIFFHALEWSKERTTIDQSLFNQTLQQITDAFYKGPVNAAVVNGWITPELFQDSQNPLSEDYFEGKAARPEHIWQQLPARRLTWEKNIKEQLEKSDVVVIKSSSGQGKSTLAWQTAYNLLATHKVYQLNHAQLAEYTEPIIDFIKSRVEIGESPLILIDGLDQQLKYWSLIASHLAAFPVKFIVTTREEDWYTFGNDASRLSLQVVTISLTEDEAKNIYQQLKTKNKIHADSRNWQTPWEKVKERGLLIEYAYLLTKGEMISERLSHQIKKLNAGERNSGAKIEILRMISVADVLGLKLQSKNLIAHVQKVAGITGDRGELLKELELEYFVRLEEQYVEGLHPVRSSHLVTLLHVYVAIQDTLTGMLGLLEPEYYTQFANGAPDLVGEKDRDDFIKKLAAWAAEKDISNMVALIDGLMRREPQRYWEANRAIFEDAYQNGGIELFIYDTLPFTCIIRRS</sequence>
<dbReference type="SUPFAM" id="SSF52540">
    <property type="entry name" value="P-loop containing nucleoside triphosphate hydrolases"/>
    <property type="match status" value="1"/>
</dbReference>
<accession>A0A2T5JBQ4</accession>
<evidence type="ECO:0000313" key="1">
    <source>
        <dbReference type="EMBL" id="PTQ99186.1"/>
    </source>
</evidence>
<organism evidence="1 2">
    <name type="scientific">Mucilaginibacter yixingensis</name>
    <dbReference type="NCBI Taxonomy" id="1295612"/>
    <lineage>
        <taxon>Bacteria</taxon>
        <taxon>Pseudomonadati</taxon>
        <taxon>Bacteroidota</taxon>
        <taxon>Sphingobacteriia</taxon>
        <taxon>Sphingobacteriales</taxon>
        <taxon>Sphingobacteriaceae</taxon>
        <taxon>Mucilaginibacter</taxon>
    </lineage>
</organism>
<evidence type="ECO:0000313" key="2">
    <source>
        <dbReference type="Proteomes" id="UP000244168"/>
    </source>
</evidence>
<gene>
    <name evidence="1" type="ORF">C8P68_1021</name>
</gene>
<keyword evidence="2" id="KW-1185">Reference proteome</keyword>
<comment type="caution">
    <text evidence="1">The sequence shown here is derived from an EMBL/GenBank/DDBJ whole genome shotgun (WGS) entry which is preliminary data.</text>
</comment>
<dbReference type="EMBL" id="QAOQ01000002">
    <property type="protein sequence ID" value="PTQ99186.1"/>
    <property type="molecule type" value="Genomic_DNA"/>
</dbReference>
<protein>
    <submittedName>
        <fullName evidence="1">Uncharacterized protein</fullName>
    </submittedName>
</protein>
<name>A0A2T5JBQ4_9SPHI</name>